<gene>
    <name evidence="14" type="primary">fliF</name>
    <name evidence="14" type="ORF">GJ700_24115</name>
</gene>
<dbReference type="EMBL" id="WKJJ01000016">
    <property type="protein sequence ID" value="MRV74801.1"/>
    <property type="molecule type" value="Genomic_DNA"/>
</dbReference>
<protein>
    <recommendedName>
        <fullName evidence="9">Flagellar M-ring protein</fullName>
    </recommendedName>
</protein>
<dbReference type="InterPro" id="IPR000067">
    <property type="entry name" value="FlgMring_FliF"/>
</dbReference>
<keyword evidence="14" id="KW-0969">Cilium</keyword>
<comment type="subcellular location">
    <subcellularLocation>
        <location evidence="1 9">Bacterial flagellum basal body</location>
    </subcellularLocation>
    <subcellularLocation>
        <location evidence="2">Cell membrane</location>
        <topology evidence="2">Multi-pass membrane protein</topology>
    </subcellularLocation>
</comment>
<dbReference type="AlphaFoldDB" id="A0A7X2IRN7"/>
<dbReference type="Pfam" id="PF08345">
    <property type="entry name" value="YscJ_FliF_C"/>
    <property type="match status" value="1"/>
</dbReference>
<evidence type="ECO:0000256" key="7">
    <source>
        <dbReference type="ARBA" id="ARBA00023136"/>
    </source>
</evidence>
<evidence type="ECO:0000313" key="14">
    <source>
        <dbReference type="EMBL" id="MRV74801.1"/>
    </source>
</evidence>
<evidence type="ECO:0000313" key="15">
    <source>
        <dbReference type="Proteomes" id="UP000446768"/>
    </source>
</evidence>
<dbReference type="Gene3D" id="3.30.300.30">
    <property type="match status" value="1"/>
</dbReference>
<dbReference type="GO" id="GO:0003774">
    <property type="term" value="F:cytoskeletal motor activity"/>
    <property type="evidence" value="ECO:0007669"/>
    <property type="project" value="InterPro"/>
</dbReference>
<keyword evidence="14" id="KW-0282">Flagellum</keyword>
<keyword evidence="5 11" id="KW-0812">Transmembrane</keyword>
<dbReference type="GO" id="GO:0009431">
    <property type="term" value="C:bacterial-type flagellum basal body, MS ring"/>
    <property type="evidence" value="ECO:0007669"/>
    <property type="project" value="InterPro"/>
</dbReference>
<dbReference type="Pfam" id="PF01514">
    <property type="entry name" value="YscJ_FliF"/>
    <property type="match status" value="1"/>
</dbReference>
<evidence type="ECO:0000256" key="10">
    <source>
        <dbReference type="SAM" id="MobiDB-lite"/>
    </source>
</evidence>
<feature type="region of interest" description="Disordered" evidence="10">
    <location>
        <begin position="497"/>
        <end position="539"/>
    </location>
</feature>
<feature type="region of interest" description="Disordered" evidence="10">
    <location>
        <begin position="313"/>
        <end position="358"/>
    </location>
</feature>
<evidence type="ECO:0000256" key="1">
    <source>
        <dbReference type="ARBA" id="ARBA00004117"/>
    </source>
</evidence>
<keyword evidence="7 11" id="KW-0472">Membrane</keyword>
<evidence type="ECO:0000259" key="12">
    <source>
        <dbReference type="Pfam" id="PF01514"/>
    </source>
</evidence>
<keyword evidence="4" id="KW-1003">Cell membrane</keyword>
<keyword evidence="15" id="KW-1185">Reference proteome</keyword>
<dbReference type="PRINTS" id="PR01009">
    <property type="entry name" value="FLGMRINGFLIF"/>
</dbReference>
<evidence type="ECO:0000256" key="6">
    <source>
        <dbReference type="ARBA" id="ARBA00022989"/>
    </source>
</evidence>
<dbReference type="Proteomes" id="UP000446768">
    <property type="component" value="Unassembled WGS sequence"/>
</dbReference>
<evidence type="ECO:0000256" key="5">
    <source>
        <dbReference type="ARBA" id="ARBA00022692"/>
    </source>
</evidence>
<evidence type="ECO:0000256" key="9">
    <source>
        <dbReference type="PIRNR" id="PIRNR004862"/>
    </source>
</evidence>
<evidence type="ECO:0000256" key="11">
    <source>
        <dbReference type="SAM" id="Phobius"/>
    </source>
</evidence>
<dbReference type="InterPro" id="IPR013556">
    <property type="entry name" value="Flag_M-ring_C"/>
</dbReference>
<evidence type="ECO:0000256" key="4">
    <source>
        <dbReference type="ARBA" id="ARBA00022475"/>
    </source>
</evidence>
<keyword evidence="6 11" id="KW-1133">Transmembrane helix</keyword>
<dbReference type="InterPro" id="IPR006182">
    <property type="entry name" value="FliF_N_dom"/>
</dbReference>
<evidence type="ECO:0000256" key="2">
    <source>
        <dbReference type="ARBA" id="ARBA00004651"/>
    </source>
</evidence>
<feature type="transmembrane region" description="Helical" evidence="11">
    <location>
        <begin position="447"/>
        <end position="465"/>
    </location>
</feature>
<feature type="domain" description="Flagellar M-ring C-terminal" evidence="13">
    <location>
        <begin position="261"/>
        <end position="428"/>
    </location>
</feature>
<comment type="function">
    <text evidence="9">The M ring may be actively involved in energy transduction.</text>
</comment>
<feature type="domain" description="Flagellar M-ring N-terminal" evidence="12">
    <location>
        <begin position="52"/>
        <end position="227"/>
    </location>
</feature>
<dbReference type="GO" id="GO:0071973">
    <property type="term" value="P:bacterial-type flagellum-dependent cell motility"/>
    <property type="evidence" value="ECO:0007669"/>
    <property type="project" value="InterPro"/>
</dbReference>
<evidence type="ECO:0000259" key="13">
    <source>
        <dbReference type="Pfam" id="PF08345"/>
    </source>
</evidence>
<comment type="similarity">
    <text evidence="3 9">Belongs to the FliF family.</text>
</comment>
<dbReference type="GO" id="GO:0005886">
    <property type="term" value="C:plasma membrane"/>
    <property type="evidence" value="ECO:0007669"/>
    <property type="project" value="UniProtKB-SubCell"/>
</dbReference>
<sequence>MTNPIKSALARLRPGDGSTPLLSPALTKNIAPIVTLAIGITALIMMVMWQDQSSYKPVFGAREKVVAADMMSVLEAEHISYRVHPDSGQVMVPSSMLGKVRMLLAAKGVTAQLPAGLELMDKNDPLGVSQFVQDVRFRRGLEGELAQSIMTLDAIATARVHLSIAKSTSFVSSDGDKSSASVVISTKPGRKLSNETIAAIVNMVSGSVASLSPARVSLVDQTGNLLSSHVDMDEGFDPGSAGNEHGKRAQEDIRTNIKGLLGPIVGDENFKVSVTAVVNNDRIEETVEKFGSAPKVTSEAMRDEQDRNRLVMGVPGTLSNRPPPADAKAGTDGTKTADGKDTEGGGDQSRKNATTRQYAYDRSITQTKHARGQLEKQNIAVVLAHAAAPFPKTGWSAAELANIDKVLRNGLGIDDKRGDTLVVTAMNFPAKPAPAPWWQERETVVDYSLWLTYAIGALLAFFLFVRPMLKLLMNVVQAMLPKPAVAVAAGPEQVTLRAPSDRRGAGAAAGEAAGAAGAAHGAQQQLPGQSGAGPAHAAPALGGAEAANAMPGGVKPGMPVVPLLENYDLPPTGSSVDVMVDHLKILAEKEPERVAEVVKQWMQKNGRPQ</sequence>
<proteinExistence type="inferred from homology"/>
<dbReference type="PIRSF" id="PIRSF004862">
    <property type="entry name" value="FliF"/>
    <property type="match status" value="1"/>
</dbReference>
<dbReference type="PANTHER" id="PTHR30046:SF0">
    <property type="entry name" value="FLAGELLAR M-RING PROTEIN"/>
    <property type="match status" value="1"/>
</dbReference>
<dbReference type="NCBIfam" id="TIGR00206">
    <property type="entry name" value="fliF"/>
    <property type="match status" value="1"/>
</dbReference>
<dbReference type="RefSeq" id="WP_371868103.1">
    <property type="nucleotide sequence ID" value="NZ_WKJJ01000016.1"/>
</dbReference>
<reference evidence="14 15" key="1">
    <citation type="submission" date="2019-11" db="EMBL/GenBank/DDBJ databases">
        <title>Novel species isolated from a subtropical stream in China.</title>
        <authorList>
            <person name="Lu H."/>
        </authorList>
    </citation>
    <scope>NUCLEOTIDE SEQUENCE [LARGE SCALE GENOMIC DNA]</scope>
    <source>
        <strain evidence="14 15">FT92W</strain>
    </source>
</reference>
<evidence type="ECO:0000256" key="3">
    <source>
        <dbReference type="ARBA" id="ARBA00007971"/>
    </source>
</evidence>
<accession>A0A7X2IRN7</accession>
<name>A0A7X2IRN7_9BURK</name>
<organism evidence="14 15">
    <name type="scientific">Pseudoduganella rivuli</name>
    <dbReference type="NCBI Taxonomy" id="2666085"/>
    <lineage>
        <taxon>Bacteria</taxon>
        <taxon>Pseudomonadati</taxon>
        <taxon>Pseudomonadota</taxon>
        <taxon>Betaproteobacteria</taxon>
        <taxon>Burkholderiales</taxon>
        <taxon>Oxalobacteraceae</taxon>
        <taxon>Telluria group</taxon>
        <taxon>Pseudoduganella</taxon>
    </lineage>
</organism>
<dbReference type="PANTHER" id="PTHR30046">
    <property type="entry name" value="FLAGELLAR M-RING PROTEIN"/>
    <property type="match status" value="1"/>
</dbReference>
<dbReference type="InterPro" id="IPR043427">
    <property type="entry name" value="YscJ/FliF"/>
</dbReference>
<feature type="transmembrane region" description="Helical" evidence="11">
    <location>
        <begin position="30"/>
        <end position="49"/>
    </location>
</feature>
<feature type="compositionally biased region" description="Low complexity" evidence="10">
    <location>
        <begin position="505"/>
        <end position="539"/>
    </location>
</feature>
<keyword evidence="14" id="KW-0966">Cell projection</keyword>
<evidence type="ECO:0000256" key="8">
    <source>
        <dbReference type="ARBA" id="ARBA00023143"/>
    </source>
</evidence>
<keyword evidence="8 9" id="KW-0975">Bacterial flagellum</keyword>
<comment type="caution">
    <text evidence="14">The sequence shown here is derived from an EMBL/GenBank/DDBJ whole genome shotgun (WGS) entry which is preliminary data.</text>
</comment>
<dbReference type="InterPro" id="IPR045851">
    <property type="entry name" value="AMP-bd_C_sf"/>
</dbReference>